<keyword evidence="2" id="KW-1133">Transmembrane helix</keyword>
<dbReference type="GO" id="GO:0030968">
    <property type="term" value="P:endoplasmic reticulum unfolded protein response"/>
    <property type="evidence" value="ECO:0007669"/>
    <property type="project" value="TreeGrafter"/>
</dbReference>
<dbReference type="EMBL" id="RCHS01003508">
    <property type="protein sequence ID" value="RMX41301.1"/>
    <property type="molecule type" value="Genomic_DNA"/>
</dbReference>
<evidence type="ECO:0000256" key="1">
    <source>
        <dbReference type="SAM" id="MobiDB-lite"/>
    </source>
</evidence>
<dbReference type="OrthoDB" id="5865303at2759"/>
<dbReference type="PRINTS" id="PR02060">
    <property type="entry name" value="WOLFFAMILY"/>
</dbReference>
<evidence type="ECO:0000313" key="4">
    <source>
        <dbReference type="EMBL" id="RMX41301.1"/>
    </source>
</evidence>
<dbReference type="STRING" id="46731.A0A3M6TIZ9"/>
<dbReference type="GO" id="GO:0055074">
    <property type="term" value="P:calcium ion homeostasis"/>
    <property type="evidence" value="ECO:0007669"/>
    <property type="project" value="TreeGrafter"/>
</dbReference>
<dbReference type="GO" id="GO:0005789">
    <property type="term" value="C:endoplasmic reticulum membrane"/>
    <property type="evidence" value="ECO:0007669"/>
    <property type="project" value="TreeGrafter"/>
</dbReference>
<feature type="transmembrane region" description="Helical" evidence="2">
    <location>
        <begin position="500"/>
        <end position="517"/>
    </location>
</feature>
<comment type="caution">
    <text evidence="4">The sequence shown here is derived from an EMBL/GenBank/DDBJ whole genome shotgun (WGS) entry which is preliminary data.</text>
</comment>
<proteinExistence type="predicted"/>
<feature type="transmembrane region" description="Helical" evidence="2">
    <location>
        <begin position="308"/>
        <end position="325"/>
    </location>
</feature>
<feature type="transmembrane region" description="Helical" evidence="2">
    <location>
        <begin position="246"/>
        <end position="272"/>
    </location>
</feature>
<feature type="region of interest" description="Disordered" evidence="1">
    <location>
        <begin position="108"/>
        <end position="128"/>
    </location>
</feature>
<keyword evidence="2" id="KW-0812">Transmembrane</keyword>
<feature type="transmembrane region" description="Helical" evidence="2">
    <location>
        <begin position="397"/>
        <end position="420"/>
    </location>
</feature>
<accession>A0A3M6TIZ9</accession>
<dbReference type="InterPro" id="IPR045461">
    <property type="entry name" value="Wolframin_OB_fold"/>
</dbReference>
<organism evidence="4 5">
    <name type="scientific">Pocillopora damicornis</name>
    <name type="common">Cauliflower coral</name>
    <name type="synonym">Millepora damicornis</name>
    <dbReference type="NCBI Taxonomy" id="46731"/>
    <lineage>
        <taxon>Eukaryota</taxon>
        <taxon>Metazoa</taxon>
        <taxon>Cnidaria</taxon>
        <taxon>Anthozoa</taxon>
        <taxon>Hexacorallia</taxon>
        <taxon>Scleractinia</taxon>
        <taxon>Astrocoeniina</taxon>
        <taxon>Pocilloporidae</taxon>
        <taxon>Pocillopora</taxon>
    </lineage>
</organism>
<dbReference type="PANTHER" id="PTHR13098">
    <property type="entry name" value="WOLFRAMIN"/>
    <property type="match status" value="1"/>
</dbReference>
<dbReference type="Proteomes" id="UP000275408">
    <property type="component" value="Unassembled WGS sequence"/>
</dbReference>
<keyword evidence="5" id="KW-1185">Reference proteome</keyword>
<dbReference type="InterPro" id="IPR026209">
    <property type="entry name" value="Wolframin_fam"/>
</dbReference>
<protein>
    <recommendedName>
        <fullName evidence="3">Wolframin OB-fold domain-containing protein</fullName>
    </recommendedName>
</protein>
<dbReference type="AlphaFoldDB" id="A0A3M6TIZ9"/>
<evidence type="ECO:0000259" key="3">
    <source>
        <dbReference type="Pfam" id="PF19913"/>
    </source>
</evidence>
<dbReference type="Pfam" id="PF19913">
    <property type="entry name" value="WCOB"/>
    <property type="match status" value="1"/>
</dbReference>
<feature type="transmembrane region" description="Helical" evidence="2">
    <location>
        <begin position="465"/>
        <end position="488"/>
    </location>
</feature>
<reference evidence="4 5" key="1">
    <citation type="journal article" date="2018" name="Sci. Rep.">
        <title>Comparative analysis of the Pocillopora damicornis genome highlights role of immune system in coral evolution.</title>
        <authorList>
            <person name="Cunning R."/>
            <person name="Bay R.A."/>
            <person name="Gillette P."/>
            <person name="Baker A.C."/>
            <person name="Traylor-Knowles N."/>
        </authorList>
    </citation>
    <scope>NUCLEOTIDE SEQUENCE [LARGE SCALE GENOMIC DNA]</scope>
    <source>
        <strain evidence="4">RSMAS</strain>
        <tissue evidence="4">Whole animal</tissue>
    </source>
</reference>
<feature type="transmembrane region" description="Helical" evidence="2">
    <location>
        <begin position="432"/>
        <end position="453"/>
    </location>
</feature>
<keyword evidence="2" id="KW-0472">Membrane</keyword>
<sequence length="684" mass="78038">MEGKISQAEELLKSSALDKKEEAVNILIGISKRGDKKATAILAKCLKDRDGINAENEHEVVWCVNTKEEDKRLQYAVEVLYNSLKKNDEDKLALQDIDEALKEAEAKLKEKETASQETTSTEDLEKDQEEIKQDLSLMSLLMNALTVGGQNEFTLSEMKDTALAYARGEVPEVVTLLSKEDMEKFQKASVLEKVVQFPQQSLEYAKHFLLVKISKEGSSFLKSLIPTSQIHMLFLLYIYSHLTGDFLWFLVPLVVFYIAFISLVVFSLQMFYGREALRQLRSVAELMKKFDPRLDAQETERTFMWKSSAPYVYFFIVLLITVAVLPLCDKQWIPCSEMSLVALLFTVSSFRGLPDKYDDYALYTILLKLMTTGLRSMENVRVLGVLCYPISRVPLPYGLELAISLPSLLHVVILVLLIIMAGRHSWRGIYKVLVPHAVCLLWCQLFTELFHFTSWASLLRATVGWVIFVTMLPFLFLFTVGLTITYFLKWFMTLDIALKLAVTAIILAVTSVFFYYSKMEIPYSGKLQRKKKLLMIVAGLACLLGGEEDDNIVSSPQKSSWLPRARGPCHLKTFDRYTFSVGVNMTDSKSHSSEVIQVTVKHRFYHSMVTLQKYTQITFEGRLQNGPPYVTVSAKRLYIDGVKVKPRIGLGRDDIYEGLRDSGRFMAQFFMTPLVTERDEHDDD</sequence>
<evidence type="ECO:0000313" key="5">
    <source>
        <dbReference type="Proteomes" id="UP000275408"/>
    </source>
</evidence>
<gene>
    <name evidence="4" type="ORF">pdam_00017741</name>
</gene>
<evidence type="ECO:0000256" key="2">
    <source>
        <dbReference type="SAM" id="Phobius"/>
    </source>
</evidence>
<feature type="domain" description="Wolframin OB-fold" evidence="3">
    <location>
        <begin position="574"/>
        <end position="634"/>
    </location>
</feature>
<name>A0A3M6TIZ9_POCDA</name>
<dbReference type="PANTHER" id="PTHR13098:SF3">
    <property type="entry name" value="WOLFRAMIN"/>
    <property type="match status" value="1"/>
</dbReference>